<dbReference type="Gene3D" id="2.70.40.10">
    <property type="match status" value="1"/>
</dbReference>
<dbReference type="PANTHER" id="PTHR42680">
    <property type="entry name" value="DCTP DEAMINASE"/>
    <property type="match status" value="1"/>
</dbReference>
<dbReference type="InterPro" id="IPR033704">
    <property type="entry name" value="dUTPase_trimeric"/>
</dbReference>
<proteinExistence type="predicted"/>
<dbReference type="EMBL" id="MHUL01000051">
    <property type="protein sequence ID" value="OHA75785.1"/>
    <property type="molecule type" value="Genomic_DNA"/>
</dbReference>
<dbReference type="SUPFAM" id="SSF51283">
    <property type="entry name" value="dUTPase-like"/>
    <property type="match status" value="1"/>
</dbReference>
<protein>
    <submittedName>
        <fullName evidence="4">dCTP deaminase</fullName>
    </submittedName>
</protein>
<dbReference type="InterPro" id="IPR036157">
    <property type="entry name" value="dUTPase-like_sf"/>
</dbReference>
<reference evidence="4 5" key="1">
    <citation type="journal article" date="2016" name="Nat. Commun.">
        <title>Thousands of microbial genomes shed light on interconnected biogeochemical processes in an aquifer system.</title>
        <authorList>
            <person name="Anantharaman K."/>
            <person name="Brown C.T."/>
            <person name="Hug L.A."/>
            <person name="Sharon I."/>
            <person name="Castelle C.J."/>
            <person name="Probst A.J."/>
            <person name="Thomas B.C."/>
            <person name="Singh A."/>
            <person name="Wilkins M.J."/>
            <person name="Karaoz U."/>
            <person name="Brodie E.L."/>
            <person name="Williams K.H."/>
            <person name="Hubbard S.S."/>
            <person name="Banfield J.F."/>
        </authorList>
    </citation>
    <scope>NUCLEOTIDE SEQUENCE [LARGE SCALE GENOMIC DNA]</scope>
</reference>
<evidence type="ECO:0000256" key="2">
    <source>
        <dbReference type="ARBA" id="ARBA00023080"/>
    </source>
</evidence>
<dbReference type="PANTHER" id="PTHR42680:SF3">
    <property type="entry name" value="DCTP DEAMINASE"/>
    <property type="match status" value="1"/>
</dbReference>
<keyword evidence="2" id="KW-0546">Nucleotide metabolism</keyword>
<dbReference type="NCBIfam" id="TIGR02274">
    <property type="entry name" value="dCTP_deam"/>
    <property type="match status" value="1"/>
</dbReference>
<keyword evidence="1" id="KW-0378">Hydrolase</keyword>
<evidence type="ECO:0000256" key="1">
    <source>
        <dbReference type="ARBA" id="ARBA00022801"/>
    </source>
</evidence>
<dbReference type="GO" id="GO:0015949">
    <property type="term" value="P:nucleobase-containing small molecule interconversion"/>
    <property type="evidence" value="ECO:0007669"/>
    <property type="project" value="TreeGrafter"/>
</dbReference>
<name>A0A1G2RSF6_9BACT</name>
<dbReference type="Pfam" id="PF22769">
    <property type="entry name" value="DCD"/>
    <property type="match status" value="1"/>
</dbReference>
<dbReference type="GO" id="GO:0006229">
    <property type="term" value="P:dUTP biosynthetic process"/>
    <property type="evidence" value="ECO:0007669"/>
    <property type="project" value="InterPro"/>
</dbReference>
<evidence type="ECO:0000313" key="4">
    <source>
        <dbReference type="EMBL" id="OHA75785.1"/>
    </source>
</evidence>
<dbReference type="InterPro" id="IPR011962">
    <property type="entry name" value="dCTP_deaminase"/>
</dbReference>
<comment type="caution">
    <text evidence="4">The sequence shown here is derived from an EMBL/GenBank/DDBJ whole genome shotgun (WGS) entry which is preliminary data.</text>
</comment>
<organism evidence="4 5">
    <name type="scientific">Candidatus Wildermuthbacteria bacterium RIFCSPLOWO2_02_FULL_47_9c</name>
    <dbReference type="NCBI Taxonomy" id="1802466"/>
    <lineage>
        <taxon>Bacteria</taxon>
        <taxon>Candidatus Wildermuthiibacteriota</taxon>
    </lineage>
</organism>
<accession>A0A1G2RSF6</accession>
<evidence type="ECO:0000256" key="3">
    <source>
        <dbReference type="SAM" id="MobiDB-lite"/>
    </source>
</evidence>
<dbReference type="CDD" id="cd07557">
    <property type="entry name" value="trimeric_dUTPase"/>
    <property type="match status" value="1"/>
</dbReference>
<gene>
    <name evidence="4" type="ORF">A3J30_02580</name>
</gene>
<sequence length="152" mass="16765">MKAFKSSPYPYLDLKRKVDTEELMDEIIVSEGDPFVLQPGAFVLAVTKETFKLPDDIMGRLDGRSSLGRLGIVVHSTAARFDPGWNGKAVMELGNLGPMPVILYEGMRVCALTFETLSSPAETPYGKKATDKYASQEKPQASKINEEFTENS</sequence>
<feature type="region of interest" description="Disordered" evidence="3">
    <location>
        <begin position="120"/>
        <end position="152"/>
    </location>
</feature>
<dbReference type="GO" id="GO:0008829">
    <property type="term" value="F:dCTP deaminase activity"/>
    <property type="evidence" value="ECO:0007669"/>
    <property type="project" value="InterPro"/>
</dbReference>
<evidence type="ECO:0000313" key="5">
    <source>
        <dbReference type="Proteomes" id="UP000178222"/>
    </source>
</evidence>
<dbReference type="AlphaFoldDB" id="A0A1G2RSF6"/>
<dbReference type="Proteomes" id="UP000178222">
    <property type="component" value="Unassembled WGS sequence"/>
</dbReference>